<comment type="similarity">
    <text evidence="6">Belongs to the protein kinase superfamily.</text>
</comment>
<keyword evidence="6" id="KW-0723">Serine/threonine-protein kinase</keyword>
<comment type="caution">
    <text evidence="8">The sequence shown here is derived from an EMBL/GenBank/DDBJ whole genome shotgun (WGS) entry which is preliminary data.</text>
</comment>
<evidence type="ECO:0000313" key="8">
    <source>
        <dbReference type="EMBL" id="KAG2600059.1"/>
    </source>
</evidence>
<dbReference type="Pfam" id="PF00069">
    <property type="entry name" value="Pkinase"/>
    <property type="match status" value="1"/>
</dbReference>
<dbReference type="InterPro" id="IPR017441">
    <property type="entry name" value="Protein_kinase_ATP_BS"/>
</dbReference>
<keyword evidence="1" id="KW-0808">Transferase</keyword>
<evidence type="ECO:0000256" key="2">
    <source>
        <dbReference type="ARBA" id="ARBA00022741"/>
    </source>
</evidence>
<keyword evidence="4 5" id="KW-0067">ATP-binding</keyword>
<dbReference type="PANTHER" id="PTHR48011:SF100">
    <property type="entry name" value="PROTEIN KINASE DOMAIN-CONTAINING PROTEIN"/>
    <property type="match status" value="1"/>
</dbReference>
<sequence>MAAIAVTSGHWRRLRTLGRGASGAVVSLAADAASGELFAVKSAAAGAAAEALRRERGVLAGLRSPHVVRCAGAAEGADGSYQLLLEYAPGGSLADEAARNGGALGERAVRAYAADVLRGLAYLHGRSVVHGDVKARNVVVGADGRAKLADFGCARAPGAARRAIGGTPAFMAPEVARGEDQGPAADVWALGCTVVEMATGRAPWGDADDVLAALHRIGYTYAVPEVPRWLSAEAKDFLARCFARDAADRPAAAQLLEHPFVAFAGCDDKARWVSPTSTLDAAFWESESDDEADEMPEGGAAERIKSLACPASGFPDWDCEEGWIDVLREQQQQQSEVQVACGAPSKVSGAAAVPAGGMAVGGGGFSDDELVTEEDVPFGGDAPAADASVGRQSKRCPGSDCHVGALPLQLVLCCNGVTDDGIKLWFPTKSDVLLCLIPLVHTLLTPNFSISPRDRPRSVPHSTLARAKVEIICQATVAPVLSLG</sequence>
<dbReference type="SUPFAM" id="SSF56112">
    <property type="entry name" value="Protein kinase-like (PK-like)"/>
    <property type="match status" value="1"/>
</dbReference>
<dbReference type="CDD" id="cd06606">
    <property type="entry name" value="STKc_MAPKKK"/>
    <property type="match status" value="1"/>
</dbReference>
<evidence type="ECO:0000313" key="9">
    <source>
        <dbReference type="Proteomes" id="UP000823388"/>
    </source>
</evidence>
<name>A0A8T0SVE0_PANVG</name>
<keyword evidence="3" id="KW-0418">Kinase</keyword>
<dbReference type="Proteomes" id="UP000823388">
    <property type="component" value="Chromosome 5K"/>
</dbReference>
<keyword evidence="9" id="KW-1185">Reference proteome</keyword>
<dbReference type="PANTHER" id="PTHR48011">
    <property type="entry name" value="CCR4-NOT TRANSCRIPTIONAL COMPLEX SUBUNIT CAF120-RELATED"/>
    <property type="match status" value="1"/>
</dbReference>
<dbReference type="FunFam" id="1.10.510.10:FF:000466">
    <property type="entry name" value="MAP kinase kinase kinase18"/>
    <property type="match status" value="1"/>
</dbReference>
<dbReference type="InterPro" id="IPR000719">
    <property type="entry name" value="Prot_kinase_dom"/>
</dbReference>
<dbReference type="GO" id="GO:0005524">
    <property type="term" value="F:ATP binding"/>
    <property type="evidence" value="ECO:0007669"/>
    <property type="project" value="UniProtKB-UniRule"/>
</dbReference>
<dbReference type="EMBL" id="CM029045">
    <property type="protein sequence ID" value="KAG2600059.1"/>
    <property type="molecule type" value="Genomic_DNA"/>
</dbReference>
<evidence type="ECO:0000259" key="7">
    <source>
        <dbReference type="PROSITE" id="PS50011"/>
    </source>
</evidence>
<dbReference type="InterPro" id="IPR052751">
    <property type="entry name" value="Plant_MAPKKK"/>
</dbReference>
<feature type="domain" description="Protein kinase" evidence="7">
    <location>
        <begin position="11"/>
        <end position="261"/>
    </location>
</feature>
<evidence type="ECO:0000256" key="5">
    <source>
        <dbReference type="PROSITE-ProRule" id="PRU10141"/>
    </source>
</evidence>
<gene>
    <name evidence="8" type="ORF">PVAP13_5KG497300</name>
</gene>
<evidence type="ECO:0000256" key="4">
    <source>
        <dbReference type="ARBA" id="ARBA00022840"/>
    </source>
</evidence>
<protein>
    <recommendedName>
        <fullName evidence="7">Protein kinase domain-containing protein</fullName>
    </recommendedName>
</protein>
<dbReference type="InterPro" id="IPR011009">
    <property type="entry name" value="Kinase-like_dom_sf"/>
</dbReference>
<dbReference type="GO" id="GO:0007165">
    <property type="term" value="P:signal transduction"/>
    <property type="evidence" value="ECO:0007669"/>
    <property type="project" value="TreeGrafter"/>
</dbReference>
<evidence type="ECO:0000256" key="3">
    <source>
        <dbReference type="ARBA" id="ARBA00022777"/>
    </source>
</evidence>
<dbReference type="PROSITE" id="PS00107">
    <property type="entry name" value="PROTEIN_KINASE_ATP"/>
    <property type="match status" value="1"/>
</dbReference>
<accession>A0A8T0SVE0</accession>
<feature type="binding site" evidence="5">
    <location>
        <position position="41"/>
    </location>
    <ligand>
        <name>ATP</name>
        <dbReference type="ChEBI" id="CHEBI:30616"/>
    </ligand>
</feature>
<dbReference type="InterPro" id="IPR008271">
    <property type="entry name" value="Ser/Thr_kinase_AS"/>
</dbReference>
<dbReference type="PROSITE" id="PS50011">
    <property type="entry name" value="PROTEIN_KINASE_DOM"/>
    <property type="match status" value="1"/>
</dbReference>
<dbReference type="OrthoDB" id="275301at2759"/>
<dbReference type="PROSITE" id="PS00108">
    <property type="entry name" value="PROTEIN_KINASE_ST"/>
    <property type="match status" value="1"/>
</dbReference>
<evidence type="ECO:0000256" key="1">
    <source>
        <dbReference type="ARBA" id="ARBA00022679"/>
    </source>
</evidence>
<dbReference type="SMART" id="SM00220">
    <property type="entry name" value="S_TKc"/>
    <property type="match status" value="1"/>
</dbReference>
<dbReference type="Gene3D" id="1.10.510.10">
    <property type="entry name" value="Transferase(Phosphotransferase) domain 1"/>
    <property type="match status" value="1"/>
</dbReference>
<evidence type="ECO:0000256" key="6">
    <source>
        <dbReference type="RuleBase" id="RU000304"/>
    </source>
</evidence>
<reference evidence="8" key="1">
    <citation type="submission" date="2020-05" db="EMBL/GenBank/DDBJ databases">
        <title>WGS assembly of Panicum virgatum.</title>
        <authorList>
            <person name="Lovell J.T."/>
            <person name="Jenkins J."/>
            <person name="Shu S."/>
            <person name="Juenger T.E."/>
            <person name="Schmutz J."/>
        </authorList>
    </citation>
    <scope>NUCLEOTIDE SEQUENCE</scope>
    <source>
        <strain evidence="8">AP13</strain>
    </source>
</reference>
<keyword evidence="2 5" id="KW-0547">Nucleotide-binding</keyword>
<proteinExistence type="inferred from homology"/>
<organism evidence="8 9">
    <name type="scientific">Panicum virgatum</name>
    <name type="common">Blackwell switchgrass</name>
    <dbReference type="NCBI Taxonomy" id="38727"/>
    <lineage>
        <taxon>Eukaryota</taxon>
        <taxon>Viridiplantae</taxon>
        <taxon>Streptophyta</taxon>
        <taxon>Embryophyta</taxon>
        <taxon>Tracheophyta</taxon>
        <taxon>Spermatophyta</taxon>
        <taxon>Magnoliopsida</taxon>
        <taxon>Liliopsida</taxon>
        <taxon>Poales</taxon>
        <taxon>Poaceae</taxon>
        <taxon>PACMAD clade</taxon>
        <taxon>Panicoideae</taxon>
        <taxon>Panicodae</taxon>
        <taxon>Paniceae</taxon>
        <taxon>Panicinae</taxon>
        <taxon>Panicum</taxon>
        <taxon>Panicum sect. Hiantes</taxon>
    </lineage>
</organism>
<dbReference type="GO" id="GO:0004674">
    <property type="term" value="F:protein serine/threonine kinase activity"/>
    <property type="evidence" value="ECO:0007669"/>
    <property type="project" value="UniProtKB-KW"/>
</dbReference>
<dbReference type="AlphaFoldDB" id="A0A8T0SVE0"/>